<dbReference type="InterPro" id="IPR002303">
    <property type="entry name" value="Valyl-tRNA_ligase"/>
</dbReference>
<keyword evidence="2 8" id="KW-0436">Ligase</keyword>
<comment type="catalytic activity">
    <reaction evidence="7 8">
        <text>tRNA(Val) + L-valine + ATP = L-valyl-tRNA(Val) + AMP + diphosphate</text>
        <dbReference type="Rhea" id="RHEA:10704"/>
        <dbReference type="Rhea" id="RHEA-COMP:9672"/>
        <dbReference type="Rhea" id="RHEA-COMP:9708"/>
        <dbReference type="ChEBI" id="CHEBI:30616"/>
        <dbReference type="ChEBI" id="CHEBI:33019"/>
        <dbReference type="ChEBI" id="CHEBI:57762"/>
        <dbReference type="ChEBI" id="CHEBI:78442"/>
        <dbReference type="ChEBI" id="CHEBI:78537"/>
        <dbReference type="ChEBI" id="CHEBI:456215"/>
        <dbReference type="EC" id="6.1.1.9"/>
    </reaction>
</comment>
<dbReference type="SUPFAM" id="SSF50677">
    <property type="entry name" value="ValRS/IleRS/LeuRS editing domain"/>
    <property type="match status" value="1"/>
</dbReference>
<dbReference type="PANTHER" id="PTHR11946:SF93">
    <property type="entry name" value="VALINE--TRNA LIGASE, CHLOROPLASTIC_MITOCHONDRIAL 2"/>
    <property type="match status" value="1"/>
</dbReference>
<evidence type="ECO:0000256" key="8">
    <source>
        <dbReference type="HAMAP-Rule" id="MF_02004"/>
    </source>
</evidence>
<comment type="domain">
    <text evidence="8">The C-terminal coiled-coil domain is crucial for aminoacylation activity.</text>
</comment>
<proteinExistence type="inferred from homology"/>
<name>A0ABP2XDX2_9CHLA</name>
<feature type="domain" description="Aminoacyl-tRNA synthetase class Ia" evidence="9">
    <location>
        <begin position="19"/>
        <end position="526"/>
    </location>
</feature>
<evidence type="ECO:0000259" key="10">
    <source>
        <dbReference type="Pfam" id="PF08264"/>
    </source>
</evidence>
<dbReference type="RefSeq" id="WP_020370382.1">
    <property type="nucleotide sequence ID" value="NZ_APJW01000003.1"/>
</dbReference>
<gene>
    <name evidence="8 11" type="primary">valS</name>
    <name evidence="11" type="ORF">H359_0761</name>
</gene>
<dbReference type="Gene3D" id="3.90.740.10">
    <property type="entry name" value="Valyl/Leucyl/Isoleucyl-tRNA synthetase, editing domain"/>
    <property type="match status" value="1"/>
</dbReference>
<comment type="domain">
    <text evidence="8">ValRS has two distinct active sites: one for aminoacylation and one for editing. The misactivated threonine is translocated from the active site to the editing site.</text>
</comment>
<keyword evidence="1 8" id="KW-0963">Cytoplasm</keyword>
<feature type="coiled-coil region" evidence="8">
    <location>
        <begin position="873"/>
        <end position="903"/>
    </location>
</feature>
<evidence type="ECO:0000256" key="5">
    <source>
        <dbReference type="ARBA" id="ARBA00022917"/>
    </source>
</evidence>
<evidence type="ECO:0000256" key="1">
    <source>
        <dbReference type="ARBA" id="ARBA00022490"/>
    </source>
</evidence>
<evidence type="ECO:0000256" key="4">
    <source>
        <dbReference type="ARBA" id="ARBA00022840"/>
    </source>
</evidence>
<feature type="domain" description="Aminoacyl-tRNA synthetase class Ia" evidence="9">
    <location>
        <begin position="564"/>
        <end position="603"/>
    </location>
</feature>
<reference evidence="11 12" key="1">
    <citation type="submission" date="2013-07" db="EMBL/GenBank/DDBJ databases">
        <title>Isolation of a new Chlamydia species from the feral Sacred Ibis (Threskiornis aethiopicus): Chlamydia ibidis.</title>
        <authorList>
            <person name="Vorimore F."/>
            <person name="Hsia R.-C."/>
            <person name="Huot-Creasy H."/>
            <person name="Bastian S."/>
            <person name="Deruyter L."/>
            <person name="Passet A."/>
            <person name="Sachse K."/>
            <person name="Bavoil P."/>
            <person name="Myers G."/>
            <person name="Laroucau K."/>
        </authorList>
    </citation>
    <scope>NUCLEOTIDE SEQUENCE [LARGE SCALE GENOMIC DNA]</scope>
    <source>
        <strain evidence="11 12">10-1398/6</strain>
    </source>
</reference>
<evidence type="ECO:0000259" key="9">
    <source>
        <dbReference type="Pfam" id="PF00133"/>
    </source>
</evidence>
<keyword evidence="4 8" id="KW-0067">ATP-binding</keyword>
<dbReference type="EMBL" id="APJW01000003">
    <property type="protein sequence ID" value="EQM62440.1"/>
    <property type="molecule type" value="Genomic_DNA"/>
</dbReference>
<keyword evidence="6 8" id="KW-0030">Aminoacyl-tRNA synthetase</keyword>
<dbReference type="InterPro" id="IPR001412">
    <property type="entry name" value="aa-tRNA-synth_I_CS"/>
</dbReference>
<evidence type="ECO:0000313" key="11">
    <source>
        <dbReference type="EMBL" id="EQM62440.1"/>
    </source>
</evidence>
<dbReference type="Gene3D" id="1.10.287.380">
    <property type="entry name" value="Valyl-tRNA synthetase, C-terminal domain"/>
    <property type="match status" value="1"/>
</dbReference>
<feature type="short sequence motif" description="'HIGH' region" evidence="8">
    <location>
        <begin position="47"/>
        <end position="57"/>
    </location>
</feature>
<dbReference type="PRINTS" id="PR00986">
    <property type="entry name" value="TRNASYNTHVAL"/>
</dbReference>
<comment type="subcellular location">
    <subcellularLocation>
        <location evidence="8">Cytoplasm</location>
    </subcellularLocation>
</comment>
<dbReference type="CDD" id="cd00817">
    <property type="entry name" value="ValRS_core"/>
    <property type="match status" value="1"/>
</dbReference>
<dbReference type="SUPFAM" id="SSF46589">
    <property type="entry name" value="tRNA-binding arm"/>
    <property type="match status" value="1"/>
</dbReference>
<dbReference type="PROSITE" id="PS00178">
    <property type="entry name" value="AA_TRNA_LIGASE_I"/>
    <property type="match status" value="1"/>
</dbReference>
<dbReference type="Pfam" id="PF08264">
    <property type="entry name" value="Anticodon_1"/>
    <property type="match status" value="1"/>
</dbReference>
<dbReference type="InterPro" id="IPR033705">
    <property type="entry name" value="Anticodon_Ia_Val"/>
</dbReference>
<dbReference type="NCBIfam" id="NF004349">
    <property type="entry name" value="PRK05729.1"/>
    <property type="match status" value="1"/>
</dbReference>
<evidence type="ECO:0000256" key="6">
    <source>
        <dbReference type="ARBA" id="ARBA00023146"/>
    </source>
</evidence>
<keyword evidence="3 8" id="KW-0547">Nucleotide-binding</keyword>
<feature type="binding site" evidence="8">
    <location>
        <position position="568"/>
    </location>
    <ligand>
        <name>ATP</name>
        <dbReference type="ChEBI" id="CHEBI:30616"/>
    </ligand>
</feature>
<evidence type="ECO:0000313" key="12">
    <source>
        <dbReference type="Proteomes" id="UP000016064"/>
    </source>
</evidence>
<comment type="function">
    <text evidence="8">Catalyzes the attachment of valine to tRNA(Val). As ValRS can inadvertently accommodate and process structurally similar amino acids such as threonine, to avoid such errors, it has a 'posttransfer' editing activity that hydrolyzes mischarged Thr-tRNA(Val) in a tRNA-dependent manner.</text>
</comment>
<protein>
    <recommendedName>
        <fullName evidence="8">Valine--tRNA ligase</fullName>
        <ecNumber evidence="8">6.1.1.9</ecNumber>
    </recommendedName>
    <alternativeName>
        <fullName evidence="8">Valyl-tRNA synthetase</fullName>
        <shortName evidence="8">ValRS</shortName>
    </alternativeName>
</protein>
<dbReference type="InterPro" id="IPR014729">
    <property type="entry name" value="Rossmann-like_a/b/a_fold"/>
</dbReference>
<dbReference type="SUPFAM" id="SSF47323">
    <property type="entry name" value="Anticodon-binding domain of a subclass of class I aminoacyl-tRNA synthetases"/>
    <property type="match status" value="1"/>
</dbReference>
<organism evidence="11 12">
    <name type="scientific">Chlamydia ibidis 10-1398/6</name>
    <dbReference type="NCBI Taxonomy" id="1046581"/>
    <lineage>
        <taxon>Bacteria</taxon>
        <taxon>Pseudomonadati</taxon>
        <taxon>Chlamydiota</taxon>
        <taxon>Chlamydiia</taxon>
        <taxon>Chlamydiales</taxon>
        <taxon>Chlamydiaceae</taxon>
        <taxon>Chlamydia/Chlamydophila group</taxon>
        <taxon>Chlamydia</taxon>
    </lineage>
</organism>
<dbReference type="GO" id="GO:0004832">
    <property type="term" value="F:valine-tRNA ligase activity"/>
    <property type="evidence" value="ECO:0007669"/>
    <property type="project" value="UniProtKB-EC"/>
</dbReference>
<evidence type="ECO:0000256" key="2">
    <source>
        <dbReference type="ARBA" id="ARBA00022598"/>
    </source>
</evidence>
<dbReference type="Gene3D" id="1.10.730.10">
    <property type="entry name" value="Isoleucyl-tRNA Synthetase, Domain 1"/>
    <property type="match status" value="1"/>
</dbReference>
<dbReference type="InterPro" id="IPR002300">
    <property type="entry name" value="aa-tRNA-synth_Ia"/>
</dbReference>
<dbReference type="Gene3D" id="3.40.50.620">
    <property type="entry name" value="HUPs"/>
    <property type="match status" value="2"/>
</dbReference>
<dbReference type="PANTHER" id="PTHR11946">
    <property type="entry name" value="VALYL-TRNA SYNTHETASES"/>
    <property type="match status" value="1"/>
</dbReference>
<dbReference type="InterPro" id="IPR010978">
    <property type="entry name" value="tRNA-bd_arm"/>
</dbReference>
<dbReference type="InterPro" id="IPR037118">
    <property type="entry name" value="Val-tRNA_synth_C_sf"/>
</dbReference>
<comment type="subunit">
    <text evidence="8">Monomer.</text>
</comment>
<feature type="domain" description="Methionyl/Valyl/Leucyl/Isoleucyl-tRNA synthetase anticodon-binding" evidence="10">
    <location>
        <begin position="652"/>
        <end position="820"/>
    </location>
</feature>
<dbReference type="Proteomes" id="UP000016064">
    <property type="component" value="Unassembled WGS sequence"/>
</dbReference>
<dbReference type="EC" id="6.1.1.9" evidence="8"/>
<dbReference type="InterPro" id="IPR009080">
    <property type="entry name" value="tRNAsynth_Ia_anticodon-bd"/>
</dbReference>
<keyword evidence="5 8" id="KW-0648">Protein biosynthesis</keyword>
<dbReference type="NCBIfam" id="TIGR00422">
    <property type="entry name" value="valS"/>
    <property type="match status" value="1"/>
</dbReference>
<evidence type="ECO:0000256" key="3">
    <source>
        <dbReference type="ARBA" id="ARBA00022741"/>
    </source>
</evidence>
<evidence type="ECO:0000256" key="7">
    <source>
        <dbReference type="ARBA" id="ARBA00047552"/>
    </source>
</evidence>
<dbReference type="Pfam" id="PF00133">
    <property type="entry name" value="tRNA-synt_1"/>
    <property type="match status" value="2"/>
</dbReference>
<dbReference type="CDD" id="cd07962">
    <property type="entry name" value="Anticodon_Ia_Val"/>
    <property type="match status" value="1"/>
</dbReference>
<dbReference type="InterPro" id="IPR013155">
    <property type="entry name" value="M/V/L/I-tRNA-synth_anticd-bd"/>
</dbReference>
<dbReference type="HAMAP" id="MF_02004">
    <property type="entry name" value="Val_tRNA_synth_type1"/>
    <property type="match status" value="1"/>
</dbReference>
<keyword evidence="12" id="KW-1185">Reference proteome</keyword>
<accession>A0ABP2XDX2</accession>
<comment type="caution">
    <text evidence="11">The sequence shown here is derived from an EMBL/GenBank/DDBJ whole genome shotgun (WGS) entry which is preliminary data.</text>
</comment>
<sequence length="941" mass="107732">MEEDVFPKVYDPKGVEEELYAFWEQSGMFLAQSSSNKLPYAIVMPPPNVTGILHMGHALVNTLQDVLIRYKRMSGYEVCWIPGTDHAGIATQTVVERHLYASLGKRRMEFSREEFLEHIWAWKEKSESVILSQLRQLGCSCDWSRLRFTMEPLANRAVKKAFKCLFDKKYIYRGYYLVNWDPTLQTALADDEVEYEEQDGWLYYINYKVLGRDDEYLTVATTRPETLLGDTAIAVSPNDERYAHLIGSTVMVPFVDREIPVIADISVDPSFGTGAVKITPAHDKDDYRMGINHDLPMINILTPSGDINENGGIFAGLSKEQARVDIIAALEAKGLFVKKQPYKVRIGVSYRSGAVIEPYLSKQWFVSVEHFRDQLREFVASDSITIFPSEFKRNYLAWVNNLRDWCISRQLWWGHRIPVWYHRENEDRIICYDGDGEPEEVTKDPSSWYQESDVLDTWFSSGLWPLTCLGWPDVNSEDLKKFYPTSVLVTGHDILFFWVTRMILLCSAMVDKKPFSDVFLHGLIFGKSYKRYNDIGEWHYISGLEKHEYDMGKPLPDNVVAKWEKLSKSKGNVIDPIEMISKYGADAVRMTLCSCANRGEQIDLDYRLFEEFKNFANKLWNGARFIFGHISELTGTDLLDGIDESLLGLEDFYIIDGFNNLLAQLEHAYANYAFDKIASSGYEFFRKNLCSTYLEIIKPTLFGKQGSDRERLTKRKLLAVLLINILGVLHPIVPFVTETLFLKVKKELGDIPSGMGDNITGHALDMLRSSACMLASYPKPLSVAIPKDLHESFTLAERLVYTIRNIRGEMQLDMRVPLQAFVCSIDMDISQYLPMMQALGGLSSVEILTEEPTDRLYSLGVVDSIRLGIYVPQEHLDKEMIRLEKEKTRLENAIASAERLLSSDDFRAKANPDLVRNKEESLKNNRVELQSILDKLASFSK</sequence>
<keyword evidence="8" id="KW-0175">Coiled coil</keyword>
<dbReference type="InterPro" id="IPR009008">
    <property type="entry name" value="Val/Leu/Ile-tRNA-synth_edit"/>
</dbReference>
<feature type="short sequence motif" description="'KMSKS' region" evidence="8">
    <location>
        <begin position="565"/>
        <end position="569"/>
    </location>
</feature>
<comment type="similarity">
    <text evidence="8">Belongs to the class-I aminoacyl-tRNA synthetase family. ValS type 1 subfamily.</text>
</comment>
<dbReference type="SUPFAM" id="SSF52374">
    <property type="entry name" value="Nucleotidylyl transferase"/>
    <property type="match status" value="1"/>
</dbReference>